<dbReference type="InterPro" id="IPR051604">
    <property type="entry name" value="Ergot_Alk_Oxidoreductase"/>
</dbReference>
<accession>A0ABW4BG15</accession>
<dbReference type="PANTHER" id="PTHR43162">
    <property type="match status" value="1"/>
</dbReference>
<sequence>MKITLTGSLGHINQITIPALVAAGHQVQVITHSEDRVGAIQKLGATALVGSIEDVSFLTQAFKGNDAVYVMLTGMGPAGGDPVALGEIQGTRYRQALEAAQVPYAVNLSSVGADQGPEVGALYAYHLIENELKRASQTRFSFIRPVGFFDNLRANLTQMQTQHIYTNNFGPDIQSAWTDPRDIATAMLDAFKVVPQANAVRYVMSQWLTGNELIAGLAAGLDLPDLRWVTITDDQKEAALVKAGMPTLIAHQMTQMSAAQKTEAFYRDLRAHEPVHGIVTLAAFLQTLN</sequence>
<feature type="domain" description="NmrA-like" evidence="1">
    <location>
        <begin position="2"/>
        <end position="263"/>
    </location>
</feature>
<reference evidence="3" key="1">
    <citation type="journal article" date="2019" name="Int. J. Syst. Evol. Microbiol.">
        <title>The Global Catalogue of Microorganisms (GCM) 10K type strain sequencing project: providing services to taxonomists for standard genome sequencing and annotation.</title>
        <authorList>
            <consortium name="The Broad Institute Genomics Platform"/>
            <consortium name="The Broad Institute Genome Sequencing Center for Infectious Disease"/>
            <person name="Wu L."/>
            <person name="Ma J."/>
        </authorList>
    </citation>
    <scope>NUCLEOTIDE SEQUENCE [LARGE SCALE GENOMIC DNA]</scope>
    <source>
        <strain evidence="3">CCM 9110</strain>
    </source>
</reference>
<dbReference type="Pfam" id="PF05368">
    <property type="entry name" value="NmrA"/>
    <property type="match status" value="1"/>
</dbReference>
<gene>
    <name evidence="2" type="ORF">ACFQ41_09035</name>
</gene>
<name>A0ABW4BG15_9LACO</name>
<dbReference type="EMBL" id="JBHTOA010000032">
    <property type="protein sequence ID" value="MFD1399455.1"/>
    <property type="molecule type" value="Genomic_DNA"/>
</dbReference>
<proteinExistence type="predicted"/>
<evidence type="ECO:0000313" key="3">
    <source>
        <dbReference type="Proteomes" id="UP001597199"/>
    </source>
</evidence>
<comment type="caution">
    <text evidence="2">The sequence shown here is derived from an EMBL/GenBank/DDBJ whole genome shotgun (WGS) entry which is preliminary data.</text>
</comment>
<dbReference type="InterPro" id="IPR036291">
    <property type="entry name" value="NAD(P)-bd_dom_sf"/>
</dbReference>
<organism evidence="2 3">
    <name type="scientific">Lacticaseibacillus suilingensis</name>
    <dbReference type="NCBI Taxonomy" id="2799577"/>
    <lineage>
        <taxon>Bacteria</taxon>
        <taxon>Bacillati</taxon>
        <taxon>Bacillota</taxon>
        <taxon>Bacilli</taxon>
        <taxon>Lactobacillales</taxon>
        <taxon>Lactobacillaceae</taxon>
        <taxon>Lacticaseibacillus</taxon>
    </lineage>
</organism>
<keyword evidence="3" id="KW-1185">Reference proteome</keyword>
<dbReference type="Gene3D" id="3.40.50.720">
    <property type="entry name" value="NAD(P)-binding Rossmann-like Domain"/>
    <property type="match status" value="1"/>
</dbReference>
<evidence type="ECO:0000259" key="1">
    <source>
        <dbReference type="Pfam" id="PF05368"/>
    </source>
</evidence>
<dbReference type="Gene3D" id="3.90.25.10">
    <property type="entry name" value="UDP-galactose 4-epimerase, domain 1"/>
    <property type="match status" value="1"/>
</dbReference>
<protein>
    <submittedName>
        <fullName evidence="2">SDR family oxidoreductase</fullName>
    </submittedName>
</protein>
<dbReference type="Proteomes" id="UP001597199">
    <property type="component" value="Unassembled WGS sequence"/>
</dbReference>
<dbReference type="PANTHER" id="PTHR43162:SF1">
    <property type="entry name" value="PRESTALK A DIFFERENTIATION PROTEIN A"/>
    <property type="match status" value="1"/>
</dbReference>
<dbReference type="SUPFAM" id="SSF51735">
    <property type="entry name" value="NAD(P)-binding Rossmann-fold domains"/>
    <property type="match status" value="1"/>
</dbReference>
<dbReference type="InterPro" id="IPR008030">
    <property type="entry name" value="NmrA-like"/>
</dbReference>
<dbReference type="RefSeq" id="WP_204119170.1">
    <property type="nucleotide sequence ID" value="NZ_BOLV01000012.1"/>
</dbReference>
<evidence type="ECO:0000313" key="2">
    <source>
        <dbReference type="EMBL" id="MFD1399455.1"/>
    </source>
</evidence>